<dbReference type="SUPFAM" id="SSF53822">
    <property type="entry name" value="Periplasmic binding protein-like I"/>
    <property type="match status" value="1"/>
</dbReference>
<keyword evidence="2 5" id="KW-0238">DNA-binding</keyword>
<dbReference type="SUPFAM" id="SSF47413">
    <property type="entry name" value="lambda repressor-like DNA-binding domains"/>
    <property type="match status" value="1"/>
</dbReference>
<protein>
    <submittedName>
        <fullName evidence="5">DNA-binding transcriptional regulator CytR</fullName>
    </submittedName>
</protein>
<evidence type="ECO:0000256" key="2">
    <source>
        <dbReference type="ARBA" id="ARBA00023125"/>
    </source>
</evidence>
<gene>
    <name evidence="5" type="primary">cytR</name>
    <name evidence="5" type="ORF">GCM10007096_27350</name>
</gene>
<dbReference type="InterPro" id="IPR000843">
    <property type="entry name" value="HTH_LacI"/>
</dbReference>
<dbReference type="InterPro" id="IPR010982">
    <property type="entry name" value="Lambda_DNA-bd_dom_sf"/>
</dbReference>
<proteinExistence type="predicted"/>
<dbReference type="Gene3D" id="3.40.50.2300">
    <property type="match status" value="2"/>
</dbReference>
<dbReference type="Proteomes" id="UP000656813">
    <property type="component" value="Unassembled WGS sequence"/>
</dbReference>
<keyword evidence="3" id="KW-0804">Transcription</keyword>
<dbReference type="GO" id="GO:0003700">
    <property type="term" value="F:DNA-binding transcription factor activity"/>
    <property type="evidence" value="ECO:0007669"/>
    <property type="project" value="TreeGrafter"/>
</dbReference>
<sequence>MSDVAKLAGVSTATVSRTLQNPETVKEETRQKVFKAIKALDYMPNVLARQLRRMETKTILVVVPNIENNVFSQIVGGIDAVANERGYKVLLGNTNHRVEKIYDYIDHFKQRQVDGMIVLLSNLPDPVLQDLANEFPIVVTPDAKATVEVSTVTLDNVESGKRATDHLLKLGHRRIAHISGTLDITSSQDRLQGYQQAIVEGGYFVDHTLIKEGDFTFSSGFEAMSALLNTSVPPTAVFCASDEMAMGAIKSIKSRGLKVPDDIAVVGFDNIKFSEVFEPTLTTMAQPLFQMGKKAMTVLIERINNEALEEQHFIYQAELIVRESCGVIFR</sequence>
<feature type="domain" description="HTH lacI-type" evidence="4">
    <location>
        <begin position="1"/>
        <end position="53"/>
    </location>
</feature>
<dbReference type="CDD" id="cd01392">
    <property type="entry name" value="HTH_LacI"/>
    <property type="match status" value="1"/>
</dbReference>
<evidence type="ECO:0000313" key="6">
    <source>
        <dbReference type="Proteomes" id="UP000656813"/>
    </source>
</evidence>
<dbReference type="Pfam" id="PF13377">
    <property type="entry name" value="Peripla_BP_3"/>
    <property type="match status" value="1"/>
</dbReference>
<evidence type="ECO:0000256" key="1">
    <source>
        <dbReference type="ARBA" id="ARBA00023015"/>
    </source>
</evidence>
<reference evidence="5" key="1">
    <citation type="journal article" date="2014" name="Int. J. Syst. Evol. Microbiol.">
        <title>Complete genome sequence of Corynebacterium casei LMG S-19264T (=DSM 44701T), isolated from a smear-ripened cheese.</title>
        <authorList>
            <consortium name="US DOE Joint Genome Institute (JGI-PGF)"/>
            <person name="Walter F."/>
            <person name="Albersmeier A."/>
            <person name="Kalinowski J."/>
            <person name="Ruckert C."/>
        </authorList>
    </citation>
    <scope>NUCLEOTIDE SEQUENCE</scope>
    <source>
        <strain evidence="5">CGMCC 1.12777</strain>
    </source>
</reference>
<dbReference type="PANTHER" id="PTHR30146">
    <property type="entry name" value="LACI-RELATED TRANSCRIPTIONAL REPRESSOR"/>
    <property type="match status" value="1"/>
</dbReference>
<dbReference type="Pfam" id="PF00356">
    <property type="entry name" value="LacI"/>
    <property type="match status" value="1"/>
</dbReference>
<name>A0A8J3ENG1_9BACL</name>
<evidence type="ECO:0000313" key="5">
    <source>
        <dbReference type="EMBL" id="GGH84389.1"/>
    </source>
</evidence>
<comment type="caution">
    <text evidence="5">The sequence shown here is derived from an EMBL/GenBank/DDBJ whole genome shotgun (WGS) entry which is preliminary data.</text>
</comment>
<dbReference type="PANTHER" id="PTHR30146:SF109">
    <property type="entry name" value="HTH-TYPE TRANSCRIPTIONAL REGULATOR GALS"/>
    <property type="match status" value="1"/>
</dbReference>
<dbReference type="PROSITE" id="PS50932">
    <property type="entry name" value="HTH_LACI_2"/>
    <property type="match status" value="1"/>
</dbReference>
<keyword evidence="6" id="KW-1185">Reference proteome</keyword>
<accession>A0A8J3ENG1</accession>
<keyword evidence="1" id="KW-0805">Transcription regulation</keyword>
<dbReference type="AlphaFoldDB" id="A0A8J3ENG1"/>
<dbReference type="EMBL" id="BMFV01000021">
    <property type="protein sequence ID" value="GGH84389.1"/>
    <property type="molecule type" value="Genomic_DNA"/>
</dbReference>
<dbReference type="SMART" id="SM00354">
    <property type="entry name" value="HTH_LACI"/>
    <property type="match status" value="1"/>
</dbReference>
<dbReference type="GO" id="GO:0000976">
    <property type="term" value="F:transcription cis-regulatory region binding"/>
    <property type="evidence" value="ECO:0007669"/>
    <property type="project" value="TreeGrafter"/>
</dbReference>
<evidence type="ECO:0000256" key="3">
    <source>
        <dbReference type="ARBA" id="ARBA00023163"/>
    </source>
</evidence>
<dbReference type="CDD" id="cd06284">
    <property type="entry name" value="PBP1_LacI-like"/>
    <property type="match status" value="1"/>
</dbReference>
<dbReference type="Gene3D" id="1.10.260.40">
    <property type="entry name" value="lambda repressor-like DNA-binding domains"/>
    <property type="match status" value="1"/>
</dbReference>
<dbReference type="InterPro" id="IPR028082">
    <property type="entry name" value="Peripla_BP_I"/>
</dbReference>
<reference evidence="5" key="2">
    <citation type="submission" date="2020-09" db="EMBL/GenBank/DDBJ databases">
        <authorList>
            <person name="Sun Q."/>
            <person name="Zhou Y."/>
        </authorList>
    </citation>
    <scope>NUCLEOTIDE SEQUENCE</scope>
    <source>
        <strain evidence="5">CGMCC 1.12777</strain>
    </source>
</reference>
<evidence type="ECO:0000259" key="4">
    <source>
        <dbReference type="PROSITE" id="PS50932"/>
    </source>
</evidence>
<organism evidence="5 6">
    <name type="scientific">Pullulanibacillus pueri</name>
    <dbReference type="NCBI Taxonomy" id="1437324"/>
    <lineage>
        <taxon>Bacteria</taxon>
        <taxon>Bacillati</taxon>
        <taxon>Bacillota</taxon>
        <taxon>Bacilli</taxon>
        <taxon>Bacillales</taxon>
        <taxon>Sporolactobacillaceae</taxon>
        <taxon>Pullulanibacillus</taxon>
    </lineage>
</organism>
<dbReference type="InterPro" id="IPR046335">
    <property type="entry name" value="LacI/GalR-like_sensor"/>
</dbReference>